<proteinExistence type="predicted"/>
<reference evidence="1" key="1">
    <citation type="submission" date="2023-04" db="EMBL/GenBank/DDBJ databases">
        <title>Draft Genome sequencing of Naganishia species isolated from polar environments using Oxford Nanopore Technology.</title>
        <authorList>
            <person name="Leo P."/>
            <person name="Venkateswaran K."/>
        </authorList>
    </citation>
    <scope>NUCLEOTIDE SEQUENCE</scope>
    <source>
        <strain evidence="1">MNA-CCFEE 5262</strain>
    </source>
</reference>
<keyword evidence="2" id="KW-1185">Reference proteome</keyword>
<gene>
    <name evidence="1" type="ORF">QFC20_002342</name>
</gene>
<dbReference type="EMBL" id="JASBWS010000016">
    <property type="protein sequence ID" value="KAJ9112161.1"/>
    <property type="molecule type" value="Genomic_DNA"/>
</dbReference>
<dbReference type="Proteomes" id="UP001230649">
    <property type="component" value="Unassembled WGS sequence"/>
</dbReference>
<comment type="caution">
    <text evidence="1">The sequence shown here is derived from an EMBL/GenBank/DDBJ whole genome shotgun (WGS) entry which is preliminary data.</text>
</comment>
<accession>A0ACC2WL43</accession>
<sequence>MTVLLPVSNPTPTPPMDSISLRNLLLANIAHQTDLTDQLFSTLSHASLPQPTSRSSRTPRARPDLEAIPALYDNLVEATEEQAQLLEHARRHQKRWRRLQWKRRQMQEMEDRVRGVLIELNGGGNELEELIEQGKQVVDKIQIAERANFSTDDLISYAQNLATTTSRPASLDPPAPLLSAEMLYPVESVMQSGKLAALARGEVVGILGDTQVIGEEGDQPGPHVPQTGAYSVTYEPSYLESTVDLLLGSAPTQVATSAELAAAPPIPIPTQKTAVVEPPAQKTVQPVVRAPFKLDLSDSEDDD</sequence>
<protein>
    <submittedName>
        <fullName evidence="1">Uncharacterized protein</fullName>
    </submittedName>
</protein>
<evidence type="ECO:0000313" key="1">
    <source>
        <dbReference type="EMBL" id="KAJ9112161.1"/>
    </source>
</evidence>
<name>A0ACC2WL43_9TREE</name>
<evidence type="ECO:0000313" key="2">
    <source>
        <dbReference type="Proteomes" id="UP001230649"/>
    </source>
</evidence>
<organism evidence="1 2">
    <name type="scientific">Naganishia adeliensis</name>
    <dbReference type="NCBI Taxonomy" id="92952"/>
    <lineage>
        <taxon>Eukaryota</taxon>
        <taxon>Fungi</taxon>
        <taxon>Dikarya</taxon>
        <taxon>Basidiomycota</taxon>
        <taxon>Agaricomycotina</taxon>
        <taxon>Tremellomycetes</taxon>
        <taxon>Filobasidiales</taxon>
        <taxon>Filobasidiaceae</taxon>
        <taxon>Naganishia</taxon>
    </lineage>
</organism>